<keyword evidence="3" id="KW-1185">Reference proteome</keyword>
<dbReference type="EMBL" id="BMVU01000072">
    <property type="protein sequence ID" value="GGY10109.1"/>
    <property type="molecule type" value="Genomic_DNA"/>
</dbReference>
<sequence length="89" mass="9606">MEATPRNAQEPAMSDHEQPSAAGRQSVTPEGADALRAYAARTRTSANELAAFLEDVATNGLPAPEHTTPWEDVRDRRLAELAAQRSHVA</sequence>
<evidence type="ECO:0000313" key="2">
    <source>
        <dbReference type="EMBL" id="GGY10109.1"/>
    </source>
</evidence>
<feature type="region of interest" description="Disordered" evidence="1">
    <location>
        <begin position="1"/>
        <end position="33"/>
    </location>
</feature>
<gene>
    <name evidence="2" type="ORF">GCM10010358_73320</name>
</gene>
<accession>A0A918U8I6</accession>
<dbReference type="Proteomes" id="UP000619244">
    <property type="component" value="Unassembled WGS sequence"/>
</dbReference>
<organism evidence="2 3">
    <name type="scientific">Streptomyces minutiscleroticus</name>
    <dbReference type="NCBI Taxonomy" id="68238"/>
    <lineage>
        <taxon>Bacteria</taxon>
        <taxon>Bacillati</taxon>
        <taxon>Actinomycetota</taxon>
        <taxon>Actinomycetes</taxon>
        <taxon>Kitasatosporales</taxon>
        <taxon>Streptomycetaceae</taxon>
        <taxon>Streptomyces</taxon>
    </lineage>
</organism>
<evidence type="ECO:0000313" key="3">
    <source>
        <dbReference type="Proteomes" id="UP000619244"/>
    </source>
</evidence>
<name>A0A918U8I6_9ACTN</name>
<reference evidence="2" key="2">
    <citation type="submission" date="2020-09" db="EMBL/GenBank/DDBJ databases">
        <authorList>
            <person name="Sun Q."/>
            <person name="Ohkuma M."/>
        </authorList>
    </citation>
    <scope>NUCLEOTIDE SEQUENCE</scope>
    <source>
        <strain evidence="2">JCM 4790</strain>
    </source>
</reference>
<reference evidence="2" key="1">
    <citation type="journal article" date="2014" name="Int. J. Syst. Evol. Microbiol.">
        <title>Complete genome sequence of Corynebacterium casei LMG S-19264T (=DSM 44701T), isolated from a smear-ripened cheese.</title>
        <authorList>
            <consortium name="US DOE Joint Genome Institute (JGI-PGF)"/>
            <person name="Walter F."/>
            <person name="Albersmeier A."/>
            <person name="Kalinowski J."/>
            <person name="Ruckert C."/>
        </authorList>
    </citation>
    <scope>NUCLEOTIDE SEQUENCE</scope>
    <source>
        <strain evidence="2">JCM 4790</strain>
    </source>
</reference>
<protein>
    <submittedName>
        <fullName evidence="2">Uncharacterized protein</fullName>
    </submittedName>
</protein>
<proteinExistence type="predicted"/>
<comment type="caution">
    <text evidence="2">The sequence shown here is derived from an EMBL/GenBank/DDBJ whole genome shotgun (WGS) entry which is preliminary data.</text>
</comment>
<evidence type="ECO:0000256" key="1">
    <source>
        <dbReference type="SAM" id="MobiDB-lite"/>
    </source>
</evidence>
<dbReference type="AlphaFoldDB" id="A0A918U8I6"/>